<accession>A0A2K3MTL4</accession>
<feature type="transmembrane region" description="Helical" evidence="1">
    <location>
        <begin position="60"/>
        <end position="79"/>
    </location>
</feature>
<keyword evidence="1" id="KW-1133">Transmembrane helix</keyword>
<dbReference type="Proteomes" id="UP000236291">
    <property type="component" value="Unassembled WGS sequence"/>
</dbReference>
<evidence type="ECO:0000313" key="3">
    <source>
        <dbReference type="Proteomes" id="UP000236291"/>
    </source>
</evidence>
<feature type="transmembrane region" description="Helical" evidence="1">
    <location>
        <begin position="91"/>
        <end position="111"/>
    </location>
</feature>
<sequence length="151" mass="16892">MARASNAKSLLAPPPPTPSKKTKFYVLVGFSFVHLILLGAYLAVHHVTGHIQQLSEKGRYLVYASLVIVELCFSVSFIIKMPIPGEEGFTIAYSSLMVANTITSIFIMYFVNPFSFIAAKYVWLPLTGYVVGSLRNHMCFEILTKYPHLRS</sequence>
<dbReference type="AlphaFoldDB" id="A0A2K3MTL4"/>
<reference evidence="2 3" key="2">
    <citation type="journal article" date="2017" name="Front. Plant Sci.">
        <title>Gene Classification and Mining of Molecular Markers Useful in Red Clover (Trifolium pratense) Breeding.</title>
        <authorList>
            <person name="Istvanek J."/>
            <person name="Dluhosova J."/>
            <person name="Dluhos P."/>
            <person name="Patkova L."/>
            <person name="Nedelnik J."/>
            <person name="Repkova J."/>
        </authorList>
    </citation>
    <scope>NUCLEOTIDE SEQUENCE [LARGE SCALE GENOMIC DNA]</scope>
    <source>
        <strain evidence="3">cv. Tatra</strain>
        <tissue evidence="2">Young leaves</tissue>
    </source>
</reference>
<keyword evidence="1" id="KW-0472">Membrane</keyword>
<keyword evidence="1" id="KW-0812">Transmembrane</keyword>
<name>A0A2K3MTL4_TRIPR</name>
<reference evidence="2 3" key="1">
    <citation type="journal article" date="2014" name="Am. J. Bot.">
        <title>Genome assembly and annotation for red clover (Trifolium pratense; Fabaceae).</title>
        <authorList>
            <person name="Istvanek J."/>
            <person name="Jaros M."/>
            <person name="Krenek A."/>
            <person name="Repkova J."/>
        </authorList>
    </citation>
    <scope>NUCLEOTIDE SEQUENCE [LARGE SCALE GENOMIC DNA]</scope>
    <source>
        <strain evidence="3">cv. Tatra</strain>
        <tissue evidence="2">Young leaves</tissue>
    </source>
</reference>
<gene>
    <name evidence="2" type="ORF">L195_g017333</name>
</gene>
<feature type="transmembrane region" description="Helical" evidence="1">
    <location>
        <begin position="24"/>
        <end position="48"/>
    </location>
</feature>
<dbReference type="EMBL" id="ASHM01012215">
    <property type="protein sequence ID" value="PNX94163.1"/>
    <property type="molecule type" value="Genomic_DNA"/>
</dbReference>
<protein>
    <submittedName>
        <fullName evidence="2">Uncharacterized protein</fullName>
    </submittedName>
</protein>
<evidence type="ECO:0000313" key="2">
    <source>
        <dbReference type="EMBL" id="PNX94163.1"/>
    </source>
</evidence>
<evidence type="ECO:0000256" key="1">
    <source>
        <dbReference type="SAM" id="Phobius"/>
    </source>
</evidence>
<organism evidence="2 3">
    <name type="scientific">Trifolium pratense</name>
    <name type="common">Red clover</name>
    <dbReference type="NCBI Taxonomy" id="57577"/>
    <lineage>
        <taxon>Eukaryota</taxon>
        <taxon>Viridiplantae</taxon>
        <taxon>Streptophyta</taxon>
        <taxon>Embryophyta</taxon>
        <taxon>Tracheophyta</taxon>
        <taxon>Spermatophyta</taxon>
        <taxon>Magnoliopsida</taxon>
        <taxon>eudicotyledons</taxon>
        <taxon>Gunneridae</taxon>
        <taxon>Pentapetalae</taxon>
        <taxon>rosids</taxon>
        <taxon>fabids</taxon>
        <taxon>Fabales</taxon>
        <taxon>Fabaceae</taxon>
        <taxon>Papilionoideae</taxon>
        <taxon>50 kb inversion clade</taxon>
        <taxon>NPAAA clade</taxon>
        <taxon>Hologalegina</taxon>
        <taxon>IRL clade</taxon>
        <taxon>Trifolieae</taxon>
        <taxon>Trifolium</taxon>
    </lineage>
</organism>
<comment type="caution">
    <text evidence="2">The sequence shown here is derived from an EMBL/GenBank/DDBJ whole genome shotgun (WGS) entry which is preliminary data.</text>
</comment>
<proteinExistence type="predicted"/>